<dbReference type="GO" id="GO:0004818">
    <property type="term" value="F:glutamate-tRNA ligase activity"/>
    <property type="evidence" value="ECO:0007669"/>
    <property type="project" value="TreeGrafter"/>
</dbReference>
<keyword evidence="3 7" id="KW-0547">Nucleotide-binding</keyword>
<accession>A0AA41X0G6</accession>
<proteinExistence type="inferred from homology"/>
<keyword evidence="5 7" id="KW-0067">ATP-binding</keyword>
<dbReference type="EC" id="6.1.1.-" evidence="9"/>
<dbReference type="PRINTS" id="PR00987">
    <property type="entry name" value="TRNASYNTHGLU"/>
</dbReference>
<keyword evidence="7" id="KW-0648">Protein biosynthesis</keyword>
<dbReference type="PANTHER" id="PTHR43311">
    <property type="entry name" value="GLUTAMATE--TRNA LIGASE"/>
    <property type="match status" value="1"/>
</dbReference>
<protein>
    <submittedName>
        <fullName evidence="9">tRNA glutamyl-Q(34) synthetase GluQRS</fullName>
        <ecNumber evidence="9">6.1.1.-</ecNumber>
    </submittedName>
</protein>
<dbReference type="InterPro" id="IPR049940">
    <property type="entry name" value="GluQ/Sye"/>
</dbReference>
<organism evidence="9 10">
    <name type="scientific">Opacimonas viscosa</name>
    <dbReference type="NCBI Taxonomy" id="2961944"/>
    <lineage>
        <taxon>Bacteria</taxon>
        <taxon>Pseudomonadati</taxon>
        <taxon>Pseudomonadota</taxon>
        <taxon>Gammaproteobacteria</taxon>
        <taxon>Alteromonadales</taxon>
        <taxon>Alteromonadaceae</taxon>
        <taxon>Opacimonas</taxon>
    </lineage>
</organism>
<dbReference type="PANTHER" id="PTHR43311:SF1">
    <property type="entry name" value="GLUTAMYL-Q TRNA(ASP) SYNTHETASE"/>
    <property type="match status" value="1"/>
</dbReference>
<dbReference type="SUPFAM" id="SSF52374">
    <property type="entry name" value="Nucleotidylyl transferase"/>
    <property type="match status" value="1"/>
</dbReference>
<dbReference type="RefSeq" id="WP_254102256.1">
    <property type="nucleotide sequence ID" value="NZ_JANATA010000027.1"/>
</dbReference>
<evidence type="ECO:0000256" key="1">
    <source>
        <dbReference type="ARBA" id="ARBA00022598"/>
    </source>
</evidence>
<dbReference type="GO" id="GO:0005829">
    <property type="term" value="C:cytosol"/>
    <property type="evidence" value="ECO:0007669"/>
    <property type="project" value="TreeGrafter"/>
</dbReference>
<evidence type="ECO:0000256" key="4">
    <source>
        <dbReference type="ARBA" id="ARBA00022833"/>
    </source>
</evidence>
<dbReference type="InterPro" id="IPR020058">
    <property type="entry name" value="Glu/Gln-tRNA-synth_Ib_cat-dom"/>
</dbReference>
<comment type="similarity">
    <text evidence="7">Belongs to the class-I aminoacyl-tRNA synthetase family.</text>
</comment>
<evidence type="ECO:0000256" key="6">
    <source>
        <dbReference type="ARBA" id="ARBA00023146"/>
    </source>
</evidence>
<name>A0AA41X0G6_9ALTE</name>
<gene>
    <name evidence="9" type="primary">gluQRS</name>
    <name evidence="9" type="ORF">NLF92_11915</name>
</gene>
<dbReference type="InterPro" id="IPR014729">
    <property type="entry name" value="Rossmann-like_a/b/a_fold"/>
</dbReference>
<keyword evidence="4" id="KW-0862">Zinc</keyword>
<evidence type="ECO:0000256" key="7">
    <source>
        <dbReference type="RuleBase" id="RU363037"/>
    </source>
</evidence>
<dbReference type="Pfam" id="PF00749">
    <property type="entry name" value="tRNA-synt_1c"/>
    <property type="match status" value="1"/>
</dbReference>
<keyword evidence="6 7" id="KW-0030">Aminoacyl-tRNA synthetase</keyword>
<dbReference type="InterPro" id="IPR022380">
    <property type="entry name" value="Glu-Q_tRNA(Asp)_Synthase"/>
</dbReference>
<evidence type="ECO:0000256" key="3">
    <source>
        <dbReference type="ARBA" id="ARBA00022741"/>
    </source>
</evidence>
<dbReference type="NCBIfam" id="NF004314">
    <property type="entry name" value="PRK05710.1-3"/>
    <property type="match status" value="1"/>
</dbReference>
<dbReference type="GO" id="GO:0006424">
    <property type="term" value="P:glutamyl-tRNA aminoacylation"/>
    <property type="evidence" value="ECO:0007669"/>
    <property type="project" value="InterPro"/>
</dbReference>
<comment type="caution">
    <text evidence="9">The sequence shown here is derived from an EMBL/GenBank/DDBJ whole genome shotgun (WGS) entry which is preliminary data.</text>
</comment>
<evidence type="ECO:0000313" key="10">
    <source>
        <dbReference type="Proteomes" id="UP001165413"/>
    </source>
</evidence>
<evidence type="ECO:0000313" key="9">
    <source>
        <dbReference type="EMBL" id="MCP3429650.1"/>
    </source>
</evidence>
<dbReference type="NCBIfam" id="TIGR03838">
    <property type="entry name" value="queuosine_YadB"/>
    <property type="match status" value="1"/>
</dbReference>
<dbReference type="GO" id="GO:0005524">
    <property type="term" value="F:ATP binding"/>
    <property type="evidence" value="ECO:0007669"/>
    <property type="project" value="UniProtKB-KW"/>
</dbReference>
<keyword evidence="1 7" id="KW-0436">Ligase</keyword>
<feature type="domain" description="Glutamyl/glutaminyl-tRNA synthetase class Ib catalytic" evidence="8">
    <location>
        <begin position="8"/>
        <end position="245"/>
    </location>
</feature>
<dbReference type="Proteomes" id="UP001165413">
    <property type="component" value="Unassembled WGS sequence"/>
</dbReference>
<evidence type="ECO:0000259" key="8">
    <source>
        <dbReference type="Pfam" id="PF00749"/>
    </source>
</evidence>
<dbReference type="EMBL" id="JANATA010000027">
    <property type="protein sequence ID" value="MCP3429650.1"/>
    <property type="molecule type" value="Genomic_DNA"/>
</dbReference>
<dbReference type="GO" id="GO:0008270">
    <property type="term" value="F:zinc ion binding"/>
    <property type="evidence" value="ECO:0007669"/>
    <property type="project" value="InterPro"/>
</dbReference>
<reference evidence="9" key="1">
    <citation type="submission" date="2022-07" db="EMBL/GenBank/DDBJ databases">
        <title>Characterization of the Novel Bacterium Alteromonas immobilis LMIT006 and Alteromonas gregis LMIT007.</title>
        <authorList>
            <person name="Lin X."/>
        </authorList>
    </citation>
    <scope>NUCLEOTIDE SEQUENCE</scope>
    <source>
        <strain evidence="9">LMIT007</strain>
    </source>
</reference>
<sequence>MSATYVGRFAPSPSGPLHLGSLYIAVASYLAAKANSGTWFVRLEDIDEPRCQPGADTLILDTLAAHGLQSDLPIVYQAQRKSLYGDYLSRLEQNNKVYACTCTRADIKRRSPYYQGRCRQQQVNTSQPFALRFKNVMQPTEQHPVLSVNDEDIIIKRKDGFFAYNFVVVCDDIEQGVTEVVRGNDLADTQYIQTVIRNEFNEPALDFVHLPVLVSSPGQKLSKQNHAPAVNNQLAKENLLNVFTLLGIHLPPSVQKLSVPELLHAAIRAWPARITNNQHEIIVR</sequence>
<dbReference type="InterPro" id="IPR000924">
    <property type="entry name" value="Glu/Gln-tRNA-synth"/>
</dbReference>
<dbReference type="GO" id="GO:0006400">
    <property type="term" value="P:tRNA modification"/>
    <property type="evidence" value="ECO:0007669"/>
    <property type="project" value="InterPro"/>
</dbReference>
<dbReference type="Gene3D" id="3.40.50.620">
    <property type="entry name" value="HUPs"/>
    <property type="match status" value="1"/>
</dbReference>
<evidence type="ECO:0000256" key="5">
    <source>
        <dbReference type="ARBA" id="ARBA00022840"/>
    </source>
</evidence>
<evidence type="ECO:0000256" key="2">
    <source>
        <dbReference type="ARBA" id="ARBA00022723"/>
    </source>
</evidence>
<keyword evidence="10" id="KW-1185">Reference proteome</keyword>
<dbReference type="AlphaFoldDB" id="A0AA41X0G6"/>
<keyword evidence="2" id="KW-0479">Metal-binding</keyword>